<dbReference type="CDD" id="cd02440">
    <property type="entry name" value="AdoMet_MTases"/>
    <property type="match status" value="1"/>
</dbReference>
<evidence type="ECO:0000256" key="6">
    <source>
        <dbReference type="PROSITE-ProRule" id="PRU01023"/>
    </source>
</evidence>
<dbReference type="InterPro" id="IPR035926">
    <property type="entry name" value="NusB-like_sf"/>
</dbReference>
<dbReference type="PROSITE" id="PS01153">
    <property type="entry name" value="NOL1_NOP2_SUN"/>
    <property type="match status" value="1"/>
</dbReference>
<evidence type="ECO:0000256" key="7">
    <source>
        <dbReference type="SAM" id="MobiDB-lite"/>
    </source>
</evidence>
<evidence type="ECO:0000313" key="10">
    <source>
        <dbReference type="Proteomes" id="UP000523821"/>
    </source>
</evidence>
<evidence type="ECO:0000256" key="1">
    <source>
        <dbReference type="ARBA" id="ARBA00007494"/>
    </source>
</evidence>
<dbReference type="InterPro" id="IPR023267">
    <property type="entry name" value="RCMT"/>
</dbReference>
<feature type="active site" description="Nucleophile" evidence="6">
    <location>
        <position position="380"/>
    </location>
</feature>
<dbReference type="Pfam" id="PF01189">
    <property type="entry name" value="Methyltr_RsmB-F"/>
    <property type="match status" value="1"/>
</dbReference>
<evidence type="ECO:0000256" key="4">
    <source>
        <dbReference type="ARBA" id="ARBA00022691"/>
    </source>
</evidence>
<evidence type="ECO:0000256" key="5">
    <source>
        <dbReference type="ARBA" id="ARBA00022884"/>
    </source>
</evidence>
<feature type="binding site" evidence="6">
    <location>
        <position position="285"/>
    </location>
    <ligand>
        <name>S-adenosyl-L-methionine</name>
        <dbReference type="ChEBI" id="CHEBI:59789"/>
    </ligand>
</feature>
<dbReference type="InterPro" id="IPR018314">
    <property type="entry name" value="RsmB/NOL1/NOP2-like_CS"/>
</dbReference>
<dbReference type="Proteomes" id="UP000523821">
    <property type="component" value="Unassembled WGS sequence"/>
</dbReference>
<dbReference type="FunFam" id="3.40.50.150:FF:000257">
    <property type="entry name" value="16S rRNA methyltransferase"/>
    <property type="match status" value="1"/>
</dbReference>
<feature type="domain" description="SAM-dependent MTase RsmB/NOP-type" evidence="8">
    <location>
        <begin position="160"/>
        <end position="450"/>
    </location>
</feature>
<dbReference type="PANTHER" id="PTHR22807">
    <property type="entry name" value="NOP2 YEAST -RELATED NOL1/NOP2/FMU SUN DOMAIN-CONTAINING"/>
    <property type="match status" value="1"/>
</dbReference>
<feature type="compositionally biased region" description="Low complexity" evidence="7">
    <location>
        <begin position="12"/>
        <end position="21"/>
    </location>
</feature>
<dbReference type="EMBL" id="JACHOO010000005">
    <property type="protein sequence ID" value="MBB5753479.1"/>
    <property type="molecule type" value="Genomic_DNA"/>
</dbReference>
<comment type="caution">
    <text evidence="9">The sequence shown here is derived from an EMBL/GenBank/DDBJ whole genome shotgun (WGS) entry which is preliminary data.</text>
</comment>
<feature type="region of interest" description="Disordered" evidence="7">
    <location>
        <begin position="1"/>
        <end position="21"/>
    </location>
</feature>
<dbReference type="EC" id="2.1.1.176" evidence="9"/>
<organism evidence="9 10">
    <name type="scientific">Prosthecomicrobium pneumaticum</name>
    <dbReference type="NCBI Taxonomy" id="81895"/>
    <lineage>
        <taxon>Bacteria</taxon>
        <taxon>Pseudomonadati</taxon>
        <taxon>Pseudomonadota</taxon>
        <taxon>Alphaproteobacteria</taxon>
        <taxon>Hyphomicrobiales</taxon>
        <taxon>Kaistiaceae</taxon>
        <taxon>Prosthecomicrobium</taxon>
    </lineage>
</organism>
<feature type="binding site" evidence="6">
    <location>
        <position position="327"/>
    </location>
    <ligand>
        <name>S-adenosyl-L-methionine</name>
        <dbReference type="ChEBI" id="CHEBI:59789"/>
    </ligand>
</feature>
<dbReference type="GO" id="GO:0003723">
    <property type="term" value="F:RNA binding"/>
    <property type="evidence" value="ECO:0007669"/>
    <property type="project" value="UniProtKB-UniRule"/>
</dbReference>
<dbReference type="RefSeq" id="WP_183856370.1">
    <property type="nucleotide sequence ID" value="NZ_JACHOO010000005.1"/>
</dbReference>
<dbReference type="InterPro" id="IPR006027">
    <property type="entry name" value="NusB_RsmB_TIM44"/>
</dbReference>
<dbReference type="Gene3D" id="3.40.50.150">
    <property type="entry name" value="Vaccinia Virus protein VP39"/>
    <property type="match status" value="1"/>
</dbReference>
<dbReference type="InterPro" id="IPR049560">
    <property type="entry name" value="MeTrfase_RsmB-F_NOP2_cat"/>
</dbReference>
<evidence type="ECO:0000313" key="9">
    <source>
        <dbReference type="EMBL" id="MBB5753479.1"/>
    </source>
</evidence>
<protein>
    <submittedName>
        <fullName evidence="9">16S rRNA (Cytosine967-C5)-methyltransferase</fullName>
        <ecNumber evidence="9">2.1.1.176</ecNumber>
    </submittedName>
</protein>
<feature type="binding site" evidence="6">
    <location>
        <begin position="264"/>
        <end position="270"/>
    </location>
    <ligand>
        <name>S-adenosyl-L-methionine</name>
        <dbReference type="ChEBI" id="CHEBI:59789"/>
    </ligand>
</feature>
<feature type="binding site" evidence="6">
    <location>
        <position position="311"/>
    </location>
    <ligand>
        <name>S-adenosyl-L-methionine</name>
        <dbReference type="ChEBI" id="CHEBI:59789"/>
    </ligand>
</feature>
<evidence type="ECO:0000256" key="2">
    <source>
        <dbReference type="ARBA" id="ARBA00022603"/>
    </source>
</evidence>
<keyword evidence="2 6" id="KW-0489">Methyltransferase</keyword>
<dbReference type="GO" id="GO:0006355">
    <property type="term" value="P:regulation of DNA-templated transcription"/>
    <property type="evidence" value="ECO:0007669"/>
    <property type="project" value="InterPro"/>
</dbReference>
<keyword evidence="4 6" id="KW-0949">S-adenosyl-L-methionine</keyword>
<accession>A0A7W9FMP3</accession>
<comment type="similarity">
    <text evidence="1 6">Belongs to the class I-like SAM-binding methyltransferase superfamily. RsmB/NOP family.</text>
</comment>
<dbReference type="Gene3D" id="1.10.940.10">
    <property type="entry name" value="NusB-like"/>
    <property type="match status" value="1"/>
</dbReference>
<sequence>MRPRPATAPSHGPAGRRAPPGLAARAAATAALRRTIEDGEPPDTIIEAADGPFAVLEARDRALARAILGTALRRHGQIRDALARFMKGRPPKRSGPLAAILDIAAAQILFMDVPDHAAVSLAVTQAGADRDAQHFRPLANAVLRRLAEAKEETRAGQDETALAAPAWLAKRWRAAYGAETAAAIARAHLVEPALDLSVKADPEGWAARLGGIVLPTGSVRLVAHGPIEALDGYADGAWWVQDAAAALPARLIGAAPGQTVADLCAAPGGKTAALAAAGARVTAVDVSPARLDRLRANLARLRLEADVVAADIETWRPDRLFDAVLLDAPCTATGTIRRHPDVALLKRADDVAALAALQARLIDAAVALLAPGGTLVYCTCSLEPEEGEAQARAALGRLPLALVPVEPGEIGDRPELIRDGFLRTLPAHLPQADARLGGLDGFFAARFRRL</sequence>
<dbReference type="SUPFAM" id="SSF53335">
    <property type="entry name" value="S-adenosyl-L-methionine-dependent methyltransferases"/>
    <property type="match status" value="1"/>
</dbReference>
<dbReference type="PRINTS" id="PR02008">
    <property type="entry name" value="RCMTFAMILY"/>
</dbReference>
<keyword evidence="10" id="KW-1185">Reference proteome</keyword>
<name>A0A7W9FMP3_9HYPH</name>
<gene>
    <name evidence="9" type="ORF">GGQ63_002549</name>
</gene>
<keyword evidence="3 6" id="KW-0808">Transferase</keyword>
<dbReference type="GO" id="GO:0001510">
    <property type="term" value="P:RNA methylation"/>
    <property type="evidence" value="ECO:0007669"/>
    <property type="project" value="InterPro"/>
</dbReference>
<dbReference type="Pfam" id="PF01029">
    <property type="entry name" value="NusB"/>
    <property type="match status" value="1"/>
</dbReference>
<reference evidence="9 10" key="1">
    <citation type="submission" date="2020-08" db="EMBL/GenBank/DDBJ databases">
        <title>Genomic Encyclopedia of Type Strains, Phase IV (KMG-IV): sequencing the most valuable type-strain genomes for metagenomic binning, comparative biology and taxonomic classification.</title>
        <authorList>
            <person name="Goeker M."/>
        </authorList>
    </citation>
    <scope>NUCLEOTIDE SEQUENCE [LARGE SCALE GENOMIC DNA]</scope>
    <source>
        <strain evidence="9 10">DSM 16268</strain>
    </source>
</reference>
<dbReference type="InterPro" id="IPR001678">
    <property type="entry name" value="MeTrfase_RsmB-F_NOP2_dom"/>
</dbReference>
<keyword evidence="5 6" id="KW-0694">RNA-binding</keyword>
<dbReference type="AlphaFoldDB" id="A0A7W9FMP3"/>
<dbReference type="SUPFAM" id="SSF48013">
    <property type="entry name" value="NusB-like"/>
    <property type="match status" value="1"/>
</dbReference>
<dbReference type="PANTHER" id="PTHR22807:SF61">
    <property type="entry name" value="NOL1_NOP2_SUN FAMILY PROTEIN _ ANTITERMINATION NUSB DOMAIN-CONTAINING PROTEIN"/>
    <property type="match status" value="1"/>
</dbReference>
<evidence type="ECO:0000259" key="8">
    <source>
        <dbReference type="PROSITE" id="PS51686"/>
    </source>
</evidence>
<dbReference type="GO" id="GO:0008173">
    <property type="term" value="F:RNA methyltransferase activity"/>
    <property type="evidence" value="ECO:0007669"/>
    <property type="project" value="InterPro"/>
</dbReference>
<dbReference type="PROSITE" id="PS51686">
    <property type="entry name" value="SAM_MT_RSMB_NOP"/>
    <property type="match status" value="1"/>
</dbReference>
<proteinExistence type="inferred from homology"/>
<dbReference type="InterPro" id="IPR029063">
    <property type="entry name" value="SAM-dependent_MTases_sf"/>
</dbReference>
<evidence type="ECO:0000256" key="3">
    <source>
        <dbReference type="ARBA" id="ARBA00022679"/>
    </source>
</evidence>